<dbReference type="RefSeq" id="WP_285667123.1">
    <property type="nucleotide sequence ID" value="NZ_BSTX01000006.1"/>
</dbReference>
<comment type="caution">
    <text evidence="11">The sequence shown here is derived from an EMBL/GenBank/DDBJ whole genome shotgun (WGS) entry which is preliminary data.</text>
</comment>
<evidence type="ECO:0000256" key="9">
    <source>
        <dbReference type="ARBA" id="ARBA00023136"/>
    </source>
</evidence>
<evidence type="ECO:0000256" key="3">
    <source>
        <dbReference type="ARBA" id="ARBA00022448"/>
    </source>
</evidence>
<dbReference type="InterPro" id="IPR003593">
    <property type="entry name" value="AAA+_ATPase"/>
</dbReference>
<gene>
    <name evidence="11" type="ORF">Afil01_64130</name>
</gene>
<evidence type="ECO:0000256" key="1">
    <source>
        <dbReference type="ARBA" id="ARBA00004202"/>
    </source>
</evidence>
<name>A0A9W6WDH2_9ACTN</name>
<proteinExistence type="inferred from homology"/>
<evidence type="ECO:0000313" key="12">
    <source>
        <dbReference type="Proteomes" id="UP001165079"/>
    </source>
</evidence>
<dbReference type="InterPro" id="IPR017871">
    <property type="entry name" value="ABC_transporter-like_CS"/>
</dbReference>
<dbReference type="InterPro" id="IPR003439">
    <property type="entry name" value="ABC_transporter-like_ATP-bd"/>
</dbReference>
<evidence type="ECO:0000256" key="2">
    <source>
        <dbReference type="ARBA" id="ARBA00005417"/>
    </source>
</evidence>
<comment type="similarity">
    <text evidence="2">Belongs to the ABC transporter superfamily.</text>
</comment>
<dbReference type="InterPro" id="IPR027417">
    <property type="entry name" value="P-loop_NTPase"/>
</dbReference>
<evidence type="ECO:0000256" key="6">
    <source>
        <dbReference type="ARBA" id="ARBA00022741"/>
    </source>
</evidence>
<organism evidence="11 12">
    <name type="scientific">Actinorhabdospora filicis</name>
    <dbReference type="NCBI Taxonomy" id="1785913"/>
    <lineage>
        <taxon>Bacteria</taxon>
        <taxon>Bacillati</taxon>
        <taxon>Actinomycetota</taxon>
        <taxon>Actinomycetes</taxon>
        <taxon>Micromonosporales</taxon>
        <taxon>Micromonosporaceae</taxon>
        <taxon>Actinorhabdospora</taxon>
    </lineage>
</organism>
<keyword evidence="6" id="KW-0547">Nucleotide-binding</keyword>
<dbReference type="GO" id="GO:0005886">
    <property type="term" value="C:plasma membrane"/>
    <property type="evidence" value="ECO:0007669"/>
    <property type="project" value="UniProtKB-SubCell"/>
</dbReference>
<accession>A0A9W6WDH2</accession>
<dbReference type="InterPro" id="IPR013563">
    <property type="entry name" value="Oligopep_ABC_C"/>
</dbReference>
<dbReference type="PROSITE" id="PS50893">
    <property type="entry name" value="ABC_TRANSPORTER_2"/>
    <property type="match status" value="1"/>
</dbReference>
<feature type="domain" description="ABC transporter" evidence="10">
    <location>
        <begin position="8"/>
        <end position="264"/>
    </location>
</feature>
<dbReference type="EMBL" id="BSTX01000006">
    <property type="protein sequence ID" value="GLZ81606.1"/>
    <property type="molecule type" value="Genomic_DNA"/>
</dbReference>
<keyword evidence="9" id="KW-0472">Membrane</keyword>
<dbReference type="GO" id="GO:0005524">
    <property type="term" value="F:ATP binding"/>
    <property type="evidence" value="ECO:0007669"/>
    <property type="project" value="UniProtKB-KW"/>
</dbReference>
<dbReference type="AlphaFoldDB" id="A0A9W6WDH2"/>
<dbReference type="PROSITE" id="PS00211">
    <property type="entry name" value="ABC_TRANSPORTER_1"/>
    <property type="match status" value="1"/>
</dbReference>
<dbReference type="GO" id="GO:0016887">
    <property type="term" value="F:ATP hydrolysis activity"/>
    <property type="evidence" value="ECO:0007669"/>
    <property type="project" value="InterPro"/>
</dbReference>
<keyword evidence="3" id="KW-0813">Transport</keyword>
<dbReference type="CDD" id="cd03257">
    <property type="entry name" value="ABC_NikE_OppD_transporters"/>
    <property type="match status" value="1"/>
</dbReference>
<dbReference type="GO" id="GO:0015833">
    <property type="term" value="P:peptide transport"/>
    <property type="evidence" value="ECO:0007669"/>
    <property type="project" value="InterPro"/>
</dbReference>
<dbReference type="FunFam" id="3.40.50.300:FF:000016">
    <property type="entry name" value="Oligopeptide ABC transporter ATP-binding component"/>
    <property type="match status" value="1"/>
</dbReference>
<keyword evidence="8" id="KW-1278">Translocase</keyword>
<keyword evidence="12" id="KW-1185">Reference proteome</keyword>
<dbReference type="NCBIfam" id="TIGR01727">
    <property type="entry name" value="oligo_HPY"/>
    <property type="match status" value="1"/>
</dbReference>
<dbReference type="PANTHER" id="PTHR43297:SF14">
    <property type="entry name" value="ATPASE AAA-TYPE CORE DOMAIN-CONTAINING PROTEIN"/>
    <property type="match status" value="1"/>
</dbReference>
<evidence type="ECO:0000256" key="5">
    <source>
        <dbReference type="ARBA" id="ARBA00022519"/>
    </source>
</evidence>
<evidence type="ECO:0000256" key="7">
    <source>
        <dbReference type="ARBA" id="ARBA00022840"/>
    </source>
</evidence>
<dbReference type="Proteomes" id="UP001165079">
    <property type="component" value="Unassembled WGS sequence"/>
</dbReference>
<comment type="subcellular location">
    <subcellularLocation>
        <location evidence="1">Cell membrane</location>
        <topology evidence="1">Peripheral membrane protein</topology>
    </subcellularLocation>
</comment>
<sequence length="346" mass="38062">MREPILSVRDLSIVYRTGRRTSVTAAQDVSFDLYPGQSMALVGESGCGKTTLGLGLLRLLPRLGQVSKGEIVYRLKDGMSVDITGLAKEELRRFRWHEAAMVFQGAMNSFNPVLRIGEHFTDTLRSHEGEKRRTRAEITARATELLSMVRLEPERVLKSFPHELSGGMKQRILIALALALEPQVLVLDEPTTALDILTQRSIVEQLHELRERLGFAMIFITHDLGLAAELADRVATMYAGRIIEKGSAEDVFYEPRHPYTVGLIKAVPPVIGDLPELSSIAGSPPSLADLPSGCSFHPRCEWAVDACRETVPSLTVLTPRGEDGGHAAACLRAGDIEYTRKVVARA</sequence>
<evidence type="ECO:0000256" key="4">
    <source>
        <dbReference type="ARBA" id="ARBA00022475"/>
    </source>
</evidence>
<evidence type="ECO:0000256" key="8">
    <source>
        <dbReference type="ARBA" id="ARBA00022967"/>
    </source>
</evidence>
<dbReference type="SUPFAM" id="SSF52540">
    <property type="entry name" value="P-loop containing nucleoside triphosphate hydrolases"/>
    <property type="match status" value="1"/>
</dbReference>
<dbReference type="Pfam" id="PF08352">
    <property type="entry name" value="oligo_HPY"/>
    <property type="match status" value="1"/>
</dbReference>
<dbReference type="Gene3D" id="3.40.50.300">
    <property type="entry name" value="P-loop containing nucleotide triphosphate hydrolases"/>
    <property type="match status" value="1"/>
</dbReference>
<dbReference type="InterPro" id="IPR050388">
    <property type="entry name" value="ABC_Ni/Peptide_Import"/>
</dbReference>
<keyword evidence="4" id="KW-1003">Cell membrane</keyword>
<reference evidence="11" key="1">
    <citation type="submission" date="2023-03" db="EMBL/GenBank/DDBJ databases">
        <title>Actinorhabdospora filicis NBRC 111898.</title>
        <authorList>
            <person name="Ichikawa N."/>
            <person name="Sato H."/>
            <person name="Tonouchi N."/>
        </authorList>
    </citation>
    <scope>NUCLEOTIDE SEQUENCE</scope>
    <source>
        <strain evidence="11">NBRC 111898</strain>
    </source>
</reference>
<keyword evidence="5" id="KW-0997">Cell inner membrane</keyword>
<protein>
    <submittedName>
        <fullName evidence="11">Dipeptide/oligopeptide/nickel ABC transporter ATP-binding protein</fullName>
    </submittedName>
</protein>
<dbReference type="PANTHER" id="PTHR43297">
    <property type="entry name" value="OLIGOPEPTIDE TRANSPORT ATP-BINDING PROTEIN APPD"/>
    <property type="match status" value="1"/>
</dbReference>
<evidence type="ECO:0000259" key="10">
    <source>
        <dbReference type="PROSITE" id="PS50893"/>
    </source>
</evidence>
<keyword evidence="7 11" id="KW-0067">ATP-binding</keyword>
<evidence type="ECO:0000313" key="11">
    <source>
        <dbReference type="EMBL" id="GLZ81606.1"/>
    </source>
</evidence>
<dbReference type="Pfam" id="PF00005">
    <property type="entry name" value="ABC_tran"/>
    <property type="match status" value="1"/>
</dbReference>
<dbReference type="SMART" id="SM00382">
    <property type="entry name" value="AAA"/>
    <property type="match status" value="1"/>
</dbReference>